<accession>A0ACC1ADT8</accession>
<evidence type="ECO:0000313" key="2">
    <source>
        <dbReference type="Proteomes" id="UP001164250"/>
    </source>
</evidence>
<dbReference type="EMBL" id="CM047907">
    <property type="protein sequence ID" value="KAJ0084957.1"/>
    <property type="molecule type" value="Genomic_DNA"/>
</dbReference>
<organism evidence="1 2">
    <name type="scientific">Pistacia atlantica</name>
    <dbReference type="NCBI Taxonomy" id="434234"/>
    <lineage>
        <taxon>Eukaryota</taxon>
        <taxon>Viridiplantae</taxon>
        <taxon>Streptophyta</taxon>
        <taxon>Embryophyta</taxon>
        <taxon>Tracheophyta</taxon>
        <taxon>Spermatophyta</taxon>
        <taxon>Magnoliopsida</taxon>
        <taxon>eudicotyledons</taxon>
        <taxon>Gunneridae</taxon>
        <taxon>Pentapetalae</taxon>
        <taxon>rosids</taxon>
        <taxon>malvids</taxon>
        <taxon>Sapindales</taxon>
        <taxon>Anacardiaceae</taxon>
        <taxon>Pistacia</taxon>
    </lineage>
</organism>
<gene>
    <name evidence="1" type="ORF">Patl1_30799</name>
</gene>
<comment type="caution">
    <text evidence="1">The sequence shown here is derived from an EMBL/GenBank/DDBJ whole genome shotgun (WGS) entry which is preliminary data.</text>
</comment>
<proteinExistence type="predicted"/>
<sequence>MENDFAVKGERGISMCGGRYVQYNILGNLFQVSSKYVPPIQPVGRGAYGIVCSATNSETKESVAIKKITNAFDNRIDAKRTLREIKLLGHMDHDNVCTSLNFLFFDVFVN</sequence>
<reference evidence="2" key="1">
    <citation type="journal article" date="2023" name="G3 (Bethesda)">
        <title>Genome assembly and association tests identify interacting loci associated with vigor, precocity, and sex in interspecific pistachio rootstocks.</title>
        <authorList>
            <person name="Palmer W."/>
            <person name="Jacygrad E."/>
            <person name="Sagayaradj S."/>
            <person name="Cavanaugh K."/>
            <person name="Han R."/>
            <person name="Bertier L."/>
            <person name="Beede B."/>
            <person name="Kafkas S."/>
            <person name="Golino D."/>
            <person name="Preece J."/>
            <person name="Michelmore R."/>
        </authorList>
    </citation>
    <scope>NUCLEOTIDE SEQUENCE [LARGE SCALE GENOMIC DNA]</scope>
</reference>
<protein>
    <submittedName>
        <fullName evidence="1">Uncharacterized protein</fullName>
    </submittedName>
</protein>
<dbReference type="Proteomes" id="UP001164250">
    <property type="component" value="Chromosome 11"/>
</dbReference>
<keyword evidence="2" id="KW-1185">Reference proteome</keyword>
<evidence type="ECO:0000313" key="1">
    <source>
        <dbReference type="EMBL" id="KAJ0084957.1"/>
    </source>
</evidence>
<name>A0ACC1ADT8_9ROSI</name>